<sequence length="110" mass="12750">MSKKLKNTVRSLTNNPTHLEAPSLNKTLDTYGNLNCLIDSGLKEIIKWCAKSTKDDTKERYVFSLKNLDYILEHLSTEVLVTIKVTPLEDDFGNPWCWMLTKIKKKRICF</sequence>
<name>A0A8S5P2P8_9CAUD</name>
<accession>A0A8S5P2P8</accession>
<evidence type="ECO:0000313" key="1">
    <source>
        <dbReference type="EMBL" id="DAE01359.1"/>
    </source>
</evidence>
<dbReference type="EMBL" id="BK015323">
    <property type="protein sequence ID" value="DAE01359.1"/>
    <property type="molecule type" value="Genomic_DNA"/>
</dbReference>
<proteinExistence type="predicted"/>
<organism evidence="1">
    <name type="scientific">Siphoviridae sp. ctJcm18</name>
    <dbReference type="NCBI Taxonomy" id="2825433"/>
    <lineage>
        <taxon>Viruses</taxon>
        <taxon>Duplodnaviria</taxon>
        <taxon>Heunggongvirae</taxon>
        <taxon>Uroviricota</taxon>
        <taxon>Caudoviricetes</taxon>
    </lineage>
</organism>
<protein>
    <submittedName>
        <fullName evidence="1">Uncharacterized protein</fullName>
    </submittedName>
</protein>
<reference evidence="1" key="1">
    <citation type="journal article" date="2021" name="Proc. Natl. Acad. Sci. U.S.A.">
        <title>A Catalog of Tens of Thousands of Viruses from Human Metagenomes Reveals Hidden Associations with Chronic Diseases.</title>
        <authorList>
            <person name="Tisza M.J."/>
            <person name="Buck C.B."/>
        </authorList>
    </citation>
    <scope>NUCLEOTIDE SEQUENCE</scope>
    <source>
        <strain evidence="1">CtJcm18</strain>
    </source>
</reference>